<name>A0A8D8ULU7_9HEMI</name>
<sequence length="99" mass="11240">MSVSLLTLSTIFSTTSKVSETVIPKLVLWHGVCAINFHVAFFSVSYQTRTWDLVQSKEALYHRTNFGPVENNLFKGLRHQGVQVTFLKNKTELPTGLQR</sequence>
<dbReference type="AlphaFoldDB" id="A0A8D8ULU7"/>
<reference evidence="1" key="1">
    <citation type="submission" date="2021-05" db="EMBL/GenBank/DDBJ databases">
        <authorList>
            <person name="Alioto T."/>
            <person name="Alioto T."/>
            <person name="Gomez Garrido J."/>
        </authorList>
    </citation>
    <scope>NUCLEOTIDE SEQUENCE</scope>
</reference>
<protein>
    <submittedName>
        <fullName evidence="1">Uncharacterized protein</fullName>
    </submittedName>
</protein>
<dbReference type="EMBL" id="HBUF01345031">
    <property type="protein sequence ID" value="CAG6708413.1"/>
    <property type="molecule type" value="Transcribed_RNA"/>
</dbReference>
<proteinExistence type="predicted"/>
<organism evidence="1">
    <name type="scientific">Cacopsylla melanoneura</name>
    <dbReference type="NCBI Taxonomy" id="428564"/>
    <lineage>
        <taxon>Eukaryota</taxon>
        <taxon>Metazoa</taxon>
        <taxon>Ecdysozoa</taxon>
        <taxon>Arthropoda</taxon>
        <taxon>Hexapoda</taxon>
        <taxon>Insecta</taxon>
        <taxon>Pterygota</taxon>
        <taxon>Neoptera</taxon>
        <taxon>Paraneoptera</taxon>
        <taxon>Hemiptera</taxon>
        <taxon>Sternorrhyncha</taxon>
        <taxon>Psylloidea</taxon>
        <taxon>Psyllidae</taxon>
        <taxon>Psyllinae</taxon>
        <taxon>Cacopsylla</taxon>
    </lineage>
</organism>
<accession>A0A8D8ULU7</accession>
<evidence type="ECO:0000313" key="1">
    <source>
        <dbReference type="EMBL" id="CAG6708413.1"/>
    </source>
</evidence>